<dbReference type="AlphaFoldDB" id="A0A3A4SCQ8"/>
<dbReference type="PROSITE" id="PS00397">
    <property type="entry name" value="RECOMBINASES_1"/>
    <property type="match status" value="1"/>
</dbReference>
<dbReference type="GO" id="GO:0003677">
    <property type="term" value="F:DNA binding"/>
    <property type="evidence" value="ECO:0007669"/>
    <property type="project" value="UniProtKB-KW"/>
</dbReference>
<feature type="domain" description="Resolvase/invertase-type recombinase catalytic" evidence="6">
    <location>
        <begin position="6"/>
        <end position="145"/>
    </location>
</feature>
<keyword evidence="1" id="KW-0229">DNA integration</keyword>
<organism evidence="7 8">
    <name type="scientific">Streptococcus pseudopneumoniae</name>
    <dbReference type="NCBI Taxonomy" id="257758"/>
    <lineage>
        <taxon>Bacteria</taxon>
        <taxon>Bacillati</taxon>
        <taxon>Bacillota</taxon>
        <taxon>Bacilli</taxon>
        <taxon>Lactobacillales</taxon>
        <taxon>Streptococcaceae</taxon>
        <taxon>Streptococcus</taxon>
    </lineage>
</organism>
<dbReference type="SUPFAM" id="SSF53041">
    <property type="entry name" value="Resolvase-like"/>
    <property type="match status" value="1"/>
</dbReference>
<dbReference type="GO" id="GO:0000150">
    <property type="term" value="F:DNA strand exchange activity"/>
    <property type="evidence" value="ECO:0007669"/>
    <property type="project" value="InterPro"/>
</dbReference>
<dbReference type="PANTHER" id="PTHR30461:SF2">
    <property type="entry name" value="SERINE RECOMBINASE PINE-RELATED"/>
    <property type="match status" value="1"/>
</dbReference>
<evidence type="ECO:0000256" key="5">
    <source>
        <dbReference type="PROSITE-ProRule" id="PRU10137"/>
    </source>
</evidence>
<dbReference type="SMART" id="SM00857">
    <property type="entry name" value="Resolvase"/>
    <property type="match status" value="1"/>
</dbReference>
<dbReference type="Gene3D" id="3.40.50.1390">
    <property type="entry name" value="Resolvase, N-terminal catalytic domain"/>
    <property type="match status" value="1"/>
</dbReference>
<dbReference type="RefSeq" id="WP_119942319.1">
    <property type="nucleotide sequence ID" value="NZ_PTQV01000023.1"/>
</dbReference>
<feature type="active site" description="O-(5'-phospho-DNA)-serine intermediate" evidence="4 5">
    <location>
        <position position="14"/>
    </location>
</feature>
<keyword evidence="2" id="KW-0238">DNA-binding</keyword>
<name>A0A3A4SCQ8_9STRE</name>
<dbReference type="InterPro" id="IPR006119">
    <property type="entry name" value="Resolv_N"/>
</dbReference>
<reference evidence="8" key="1">
    <citation type="submission" date="2018-02" db="EMBL/GenBank/DDBJ databases">
        <authorList>
            <person name="Handem S."/>
        </authorList>
    </citation>
    <scope>NUCLEOTIDE SEQUENCE [LARGE SCALE GENOMIC DNA]</scope>
    <source>
        <strain evidence="8">Spain939</strain>
    </source>
</reference>
<evidence type="ECO:0000256" key="2">
    <source>
        <dbReference type="ARBA" id="ARBA00023125"/>
    </source>
</evidence>
<dbReference type="InterPro" id="IPR006118">
    <property type="entry name" value="Recombinase_CS"/>
</dbReference>
<dbReference type="Gene3D" id="1.10.10.60">
    <property type="entry name" value="Homeodomain-like"/>
    <property type="match status" value="1"/>
</dbReference>
<dbReference type="EMBL" id="PTQV01000023">
    <property type="protein sequence ID" value="RJP83301.1"/>
    <property type="molecule type" value="Genomic_DNA"/>
</dbReference>
<dbReference type="InterPro" id="IPR036162">
    <property type="entry name" value="Resolvase-like_N_sf"/>
</dbReference>
<proteinExistence type="predicted"/>
<dbReference type="PANTHER" id="PTHR30461">
    <property type="entry name" value="DNA-INVERTASE FROM LAMBDOID PROPHAGE"/>
    <property type="match status" value="1"/>
</dbReference>
<comment type="caution">
    <text evidence="7">The sequence shown here is derived from an EMBL/GenBank/DDBJ whole genome shotgun (WGS) entry which is preliminary data.</text>
</comment>
<evidence type="ECO:0000256" key="4">
    <source>
        <dbReference type="PIRSR" id="PIRSR606118-50"/>
    </source>
</evidence>
<evidence type="ECO:0000313" key="7">
    <source>
        <dbReference type="EMBL" id="RJP83301.1"/>
    </source>
</evidence>
<protein>
    <submittedName>
        <fullName evidence="7">Resolvase</fullName>
    </submittedName>
</protein>
<evidence type="ECO:0000256" key="3">
    <source>
        <dbReference type="ARBA" id="ARBA00023172"/>
    </source>
</evidence>
<dbReference type="GO" id="GO:0015074">
    <property type="term" value="P:DNA integration"/>
    <property type="evidence" value="ECO:0007669"/>
    <property type="project" value="UniProtKB-KW"/>
</dbReference>
<dbReference type="InterPro" id="IPR050639">
    <property type="entry name" value="SSR_resolvase"/>
</dbReference>
<evidence type="ECO:0000313" key="8">
    <source>
        <dbReference type="Proteomes" id="UP000266144"/>
    </source>
</evidence>
<gene>
    <name evidence="7" type="ORF">C5O68_04005</name>
</gene>
<accession>A0A3A4SCQ8</accession>
<evidence type="ECO:0000259" key="6">
    <source>
        <dbReference type="PROSITE" id="PS51736"/>
    </source>
</evidence>
<sequence>MSQKTINIGYARVSTHKQDLGLKVQIEALKHCDKLFIEKESGANNTRPELTKALKLASDFSKDGKQVTFTIYKLDRLTRSMFKLLELIEQFNEYHIQLVSLHEKLETDSLIGRLLCVILGFVAENELENLRFRTKEGLRKAKENGVRLGAKRISKEKEERILNKYLHSNISIRNIAKAEQISTSTLYKVLERNKVANNRQKKNGKSLLKIGKNGRMKL</sequence>
<dbReference type="CDD" id="cd03768">
    <property type="entry name" value="SR_ResInv"/>
    <property type="match status" value="1"/>
</dbReference>
<evidence type="ECO:0000256" key="1">
    <source>
        <dbReference type="ARBA" id="ARBA00022908"/>
    </source>
</evidence>
<dbReference type="Proteomes" id="UP000266144">
    <property type="component" value="Unassembled WGS sequence"/>
</dbReference>
<dbReference type="PROSITE" id="PS51736">
    <property type="entry name" value="RECOMBINASES_3"/>
    <property type="match status" value="1"/>
</dbReference>
<dbReference type="Pfam" id="PF00239">
    <property type="entry name" value="Resolvase"/>
    <property type="match status" value="1"/>
</dbReference>
<keyword evidence="3" id="KW-0233">DNA recombination</keyword>